<reference evidence="1 2" key="1">
    <citation type="journal article" date="2015" name="Sci. Rep.">
        <title>The power of single molecule real-time sequencing technology in the de novo assembly of a eukaryotic genome.</title>
        <authorList>
            <person name="Sakai H."/>
            <person name="Naito K."/>
            <person name="Ogiso-Tanaka E."/>
            <person name="Takahashi Y."/>
            <person name="Iseki K."/>
            <person name="Muto C."/>
            <person name="Satou K."/>
            <person name="Teruya K."/>
            <person name="Shiroma A."/>
            <person name="Shimoji M."/>
            <person name="Hirano T."/>
            <person name="Itoh T."/>
            <person name="Kaga A."/>
            <person name="Tomooka N."/>
        </authorList>
    </citation>
    <scope>NUCLEOTIDE SEQUENCE [LARGE SCALE GENOMIC DNA]</scope>
    <source>
        <strain evidence="2">cv. Shumari</strain>
    </source>
</reference>
<organism evidence="1 2">
    <name type="scientific">Vigna angularis var. angularis</name>
    <dbReference type="NCBI Taxonomy" id="157739"/>
    <lineage>
        <taxon>Eukaryota</taxon>
        <taxon>Viridiplantae</taxon>
        <taxon>Streptophyta</taxon>
        <taxon>Embryophyta</taxon>
        <taxon>Tracheophyta</taxon>
        <taxon>Spermatophyta</taxon>
        <taxon>Magnoliopsida</taxon>
        <taxon>eudicotyledons</taxon>
        <taxon>Gunneridae</taxon>
        <taxon>Pentapetalae</taxon>
        <taxon>rosids</taxon>
        <taxon>fabids</taxon>
        <taxon>Fabales</taxon>
        <taxon>Fabaceae</taxon>
        <taxon>Papilionoideae</taxon>
        <taxon>50 kb inversion clade</taxon>
        <taxon>NPAAA clade</taxon>
        <taxon>indigoferoid/millettioid clade</taxon>
        <taxon>Phaseoleae</taxon>
        <taxon>Vigna</taxon>
    </lineage>
</organism>
<name>A0A0S3R359_PHAAN</name>
<keyword evidence="2" id="KW-1185">Reference proteome</keyword>
<evidence type="ECO:0000313" key="1">
    <source>
        <dbReference type="EMBL" id="BAT75144.1"/>
    </source>
</evidence>
<proteinExistence type="predicted"/>
<feature type="non-terminal residue" evidence="1">
    <location>
        <position position="1"/>
    </location>
</feature>
<dbReference type="AlphaFoldDB" id="A0A0S3R359"/>
<dbReference type="EMBL" id="AP015034">
    <property type="protein sequence ID" value="BAT75144.1"/>
    <property type="molecule type" value="Genomic_DNA"/>
</dbReference>
<gene>
    <name evidence="1" type="primary">Vigan.01G295700</name>
    <name evidence="1" type="ORF">VIGAN_01295700</name>
</gene>
<evidence type="ECO:0000313" key="2">
    <source>
        <dbReference type="Proteomes" id="UP000291084"/>
    </source>
</evidence>
<sequence>KFHIFFMEKQNNTDTLFFFFLEKLKCNIPRRKLSRPGIIKSGRSNSVRELLKVDHPIAVGVSLSDHSGQLLRRESVAQLRHGVSQLCRRDEAVPVPVEHSEQLPQLLLRVGRFRRKQLRRHQRHKLGELHQAVVVRVRSLDKHLQLVCTWLQT</sequence>
<protein>
    <submittedName>
        <fullName evidence="1">Uncharacterized protein</fullName>
    </submittedName>
</protein>
<dbReference type="Proteomes" id="UP000291084">
    <property type="component" value="Chromosome 1"/>
</dbReference>
<accession>A0A0S3R359</accession>